<evidence type="ECO:0000313" key="1">
    <source>
        <dbReference type="EMBL" id="KAJ9097704.1"/>
    </source>
</evidence>
<sequence length="1663" mass="184074">MASQTFAVPIQNTRNITVLAHVDHGKTSMVDCLLSANNIISARLAGKIRFLDSREDEQERGITMESSAVSLRFQMLRRRKEGEAEQSPHHILNLIDTPGHVDFASEVSTAARLCDGALVLVDSVEGVCTQTIAVLRQAWLDNLKPILVINKLDRLITELKLTPSEAYHHLSQLIEQVNAVMGSFFASARMEDDLRWREMREQRLKERQDAKDAAEDAAASASASGINTPVGAPEEDIDFGEFEEQEDEDLYFAPERGNVVFASAIDGWAFRLGKFAQLYAAKLGIQEQKLRKVLWGDYYLDPKSKRVVGRKKAASLGKTLKPLFVQFVLDNIWRVYETLLEEHNPDRVQRIVTALNVRVSPRDLRSKDTRSLLNIIFQQWLPLSTCVFQAVVDVIPSPSGAQPIRLPRMLHPTVHTSPSTGTVKPNNILESDLYSCNQADDANVVVYVSKMFAVPRTELPEYRRKELSAEDMRRRGREERERRAALAADENAMIDGAREIPLNGSQLPAVESTVALSVDDSDATADKTGEALIGFARIYSGVIRKGDIVQCILPKFNPSLPADHSLNLKHNTTTEISNLYMMMGRELVPVDFVPAGNIFAIGGLEGKVFRNATICKLTKASEEEGARLINLAGIAMQSAPIVRVALEPENPVDLPKLVEGLKLLNQADPCVEVLVQETGEHVILTAGELHLERCLKDLRERFAKCAISASEAIVPFRETAVKQAEMSSSRSTLEARGRFAGSSVASLVNVTIRAALLPPKVVGFLQSHASTIANLMVEGGGEEARMEGVPNASEGNVHVVGPKEFWVKLEELLKAAGGEWQDAADSIWAFGPKRVGPNLLIDRTRQKRRSLRSQSEQLIQAREEGKTAAEVAELVESLANTAIEDSLMTDAESTAQDQRSTVLSMLRDFDGNIQTGFQLANQQGPLCAEPVVGMAYFVEKIEVADVSGQEDSLRTRMPQVTGSLISLVKDLCHEGLLDWSPRIMLAMYSCDIQASTDVLGKVYAVVARRRGRIVSEEMKEGTSFFSIRAMMPVIESFGFADEIRKRTSGAASPQLVFAGFEMLDQDPFWVPTTEEELEDFGEKADRANVAKVYVDKVRKRKGMFVEQKVVEHAEKQRTLKRPAFDTITIRIPLQLFISSISSIANNSTSKLAFYDNEAHAEFVAQAKAKSPFEREGNPAGSTASTESKTGIYVGKLSPTSSHLFKLIIPLPPSLHSAIGMQNKDSTTVPPPKLIDTAFLLHPSQPLSHVSRLILGSLPASERDAEVEFRAVSGREHNAYPSLASMASEQPAEHGQSPADQATDDDEGGPLLYERNPDGGELQEVRWSTSTDLGDFIKQATLAQHFRIVLKPSWEMGRAHSTTTEPTSVDSAAKVLEPETIEPRREPELSLKIMIPTFDNRTKFLRKRLLYLTREIAVITDKKKDANVFYFYFYFRLDRAAHRGAQRIAIGGLMGLVGYWGVVFKLISYSSVLDLSVSARQKSLYEKAGLDLERWTEMVSEAKALRREIQRVAQDYDYDWKGQLEDLEQVDIVNKKDQNTTEETNKSAHGQVSTGNRTSAGLKTSSTVAATQTGREVQQGADHGSPTGNVRRDEESDNRSDNNNKTDRIDIDATIDEAVELEQQTRSKEKQRRHGKGGKGEALESGKAQGEKRAGKYVGEDGDE</sequence>
<gene>
    <name evidence="1" type="ORF">QFC21_004742</name>
</gene>
<reference evidence="1" key="1">
    <citation type="submission" date="2023-04" db="EMBL/GenBank/DDBJ databases">
        <title>Draft Genome sequencing of Naganishia species isolated from polar environments using Oxford Nanopore Technology.</title>
        <authorList>
            <person name="Leo P."/>
            <person name="Venkateswaran K."/>
        </authorList>
    </citation>
    <scope>NUCLEOTIDE SEQUENCE</scope>
    <source>
        <strain evidence="1">MNA-CCFEE 5423</strain>
    </source>
</reference>
<organism evidence="1 2">
    <name type="scientific">Naganishia friedmannii</name>
    <dbReference type="NCBI Taxonomy" id="89922"/>
    <lineage>
        <taxon>Eukaryota</taxon>
        <taxon>Fungi</taxon>
        <taxon>Dikarya</taxon>
        <taxon>Basidiomycota</taxon>
        <taxon>Agaricomycotina</taxon>
        <taxon>Tremellomycetes</taxon>
        <taxon>Filobasidiales</taxon>
        <taxon>Filobasidiaceae</taxon>
        <taxon>Naganishia</taxon>
    </lineage>
</organism>
<comment type="caution">
    <text evidence="1">The sequence shown here is derived from an EMBL/GenBank/DDBJ whole genome shotgun (WGS) entry which is preliminary data.</text>
</comment>
<protein>
    <submittedName>
        <fullName evidence="1">Uncharacterized protein</fullName>
    </submittedName>
</protein>
<evidence type="ECO:0000313" key="2">
    <source>
        <dbReference type="Proteomes" id="UP001227268"/>
    </source>
</evidence>
<keyword evidence="2" id="KW-1185">Reference proteome</keyword>
<dbReference type="Proteomes" id="UP001227268">
    <property type="component" value="Unassembled WGS sequence"/>
</dbReference>
<proteinExistence type="predicted"/>
<name>A0ACC2VE78_9TREE</name>
<accession>A0ACC2VE78</accession>
<dbReference type="EMBL" id="JASBWT010000016">
    <property type="protein sequence ID" value="KAJ9097704.1"/>
    <property type="molecule type" value="Genomic_DNA"/>
</dbReference>